<proteinExistence type="predicted"/>
<sequence length="90" mass="10294">MIYGELFMHGVTSGLIQALLPLFRDFGACVRINGAYTDWFNIHKDIRQECVASPWLFNLFMDNGLRGLKSYEGGLRMNKLSIKCLLYADD</sequence>
<evidence type="ECO:0000313" key="2">
    <source>
        <dbReference type="Proteomes" id="UP000299102"/>
    </source>
</evidence>
<reference evidence="1 2" key="1">
    <citation type="journal article" date="2019" name="Commun. Biol.">
        <title>The bagworm genome reveals a unique fibroin gene that provides high tensile strength.</title>
        <authorList>
            <person name="Kono N."/>
            <person name="Nakamura H."/>
            <person name="Ohtoshi R."/>
            <person name="Tomita M."/>
            <person name="Numata K."/>
            <person name="Arakawa K."/>
        </authorList>
    </citation>
    <scope>NUCLEOTIDE SEQUENCE [LARGE SCALE GENOMIC DNA]</scope>
</reference>
<dbReference type="PANTHER" id="PTHR47027">
    <property type="entry name" value="REVERSE TRANSCRIPTASE DOMAIN-CONTAINING PROTEIN"/>
    <property type="match status" value="1"/>
</dbReference>
<comment type="caution">
    <text evidence="1">The sequence shown here is derived from an EMBL/GenBank/DDBJ whole genome shotgun (WGS) entry which is preliminary data.</text>
</comment>
<evidence type="ECO:0000313" key="1">
    <source>
        <dbReference type="EMBL" id="GBP27571.1"/>
    </source>
</evidence>
<dbReference type="PANTHER" id="PTHR47027:SF20">
    <property type="entry name" value="REVERSE TRANSCRIPTASE-LIKE PROTEIN WITH RNA-DIRECTED DNA POLYMERASE DOMAIN"/>
    <property type="match status" value="1"/>
</dbReference>
<keyword evidence="2" id="KW-1185">Reference proteome</keyword>
<gene>
    <name evidence="1" type="ORF">EVAR_18766_1</name>
</gene>
<dbReference type="OrthoDB" id="10014409at2759"/>
<dbReference type="Proteomes" id="UP000299102">
    <property type="component" value="Unassembled WGS sequence"/>
</dbReference>
<name>A0A4C1UMA0_EUMVA</name>
<organism evidence="1 2">
    <name type="scientific">Eumeta variegata</name>
    <name type="common">Bagworm moth</name>
    <name type="synonym">Eumeta japonica</name>
    <dbReference type="NCBI Taxonomy" id="151549"/>
    <lineage>
        <taxon>Eukaryota</taxon>
        <taxon>Metazoa</taxon>
        <taxon>Ecdysozoa</taxon>
        <taxon>Arthropoda</taxon>
        <taxon>Hexapoda</taxon>
        <taxon>Insecta</taxon>
        <taxon>Pterygota</taxon>
        <taxon>Neoptera</taxon>
        <taxon>Endopterygota</taxon>
        <taxon>Lepidoptera</taxon>
        <taxon>Glossata</taxon>
        <taxon>Ditrysia</taxon>
        <taxon>Tineoidea</taxon>
        <taxon>Psychidae</taxon>
        <taxon>Oiketicinae</taxon>
        <taxon>Eumeta</taxon>
    </lineage>
</organism>
<dbReference type="STRING" id="151549.A0A4C1UMA0"/>
<accession>A0A4C1UMA0</accession>
<protein>
    <submittedName>
        <fullName evidence="1">Uncharacterized protein</fullName>
    </submittedName>
</protein>
<dbReference type="AlphaFoldDB" id="A0A4C1UMA0"/>
<dbReference type="EMBL" id="BGZK01000195">
    <property type="protein sequence ID" value="GBP27571.1"/>
    <property type="molecule type" value="Genomic_DNA"/>
</dbReference>